<dbReference type="OrthoDB" id="6239881at2759"/>
<dbReference type="Proteomes" id="UP000278807">
    <property type="component" value="Unassembled WGS sequence"/>
</dbReference>
<dbReference type="AlphaFoldDB" id="A0A0R3T2Q0"/>
<feature type="region of interest" description="Disordered" evidence="1">
    <location>
        <begin position="254"/>
        <end position="320"/>
    </location>
</feature>
<evidence type="ECO:0000313" key="3">
    <source>
        <dbReference type="Proteomes" id="UP000278807"/>
    </source>
</evidence>
<accession>A0A0R3T2Q0</accession>
<evidence type="ECO:0000313" key="4">
    <source>
        <dbReference type="WBParaSite" id="HNAJ_0000123101-mRNA-1"/>
    </source>
</evidence>
<dbReference type="WBParaSite" id="HNAJ_0000123101-mRNA-1">
    <property type="protein sequence ID" value="HNAJ_0000123101-mRNA-1"/>
    <property type="gene ID" value="HNAJ_0000123101"/>
</dbReference>
<gene>
    <name evidence="2" type="ORF">HNAJ_LOCUS1231</name>
</gene>
<evidence type="ECO:0000256" key="1">
    <source>
        <dbReference type="SAM" id="MobiDB-lite"/>
    </source>
</evidence>
<proteinExistence type="predicted"/>
<sequence>MALPIEEIDRERRAIFFKSSADISKSSDQDAYDLTTQGRVNALYEDMRLPEPKFRGFVYNYSHYLTLCSYTDSGRLKVKQKVEYDSVIATYPCEQDPAVVFIVVSTSRSRHYVRVLRFPTAIIGTKFRYVIDQLQMSPVHEVGYYRNESIRTANNSGSSWSTPMAEESDVSATSASHYFNRTAAHNPTMRDFYAREESRSPRVQPFAFNTNLYGTRRSPRRSDIFDNFDATDYEVYRPVSRKSRIEEYNNIEFTRRSNSRHRPSRSRVESSGRNYNSRAAVRRKNLHYLNSEYEDHRSNRNNYEASMSRNGSVHRSIPFH</sequence>
<feature type="compositionally biased region" description="Polar residues" evidence="1">
    <location>
        <begin position="300"/>
        <end position="313"/>
    </location>
</feature>
<keyword evidence="3" id="KW-1185">Reference proteome</keyword>
<reference evidence="2 3" key="2">
    <citation type="submission" date="2018-11" db="EMBL/GenBank/DDBJ databases">
        <authorList>
            <consortium name="Pathogen Informatics"/>
        </authorList>
    </citation>
    <scope>NUCLEOTIDE SEQUENCE [LARGE SCALE GENOMIC DNA]</scope>
</reference>
<organism evidence="4">
    <name type="scientific">Rodentolepis nana</name>
    <name type="common">Dwarf tapeworm</name>
    <name type="synonym">Hymenolepis nana</name>
    <dbReference type="NCBI Taxonomy" id="102285"/>
    <lineage>
        <taxon>Eukaryota</taxon>
        <taxon>Metazoa</taxon>
        <taxon>Spiralia</taxon>
        <taxon>Lophotrochozoa</taxon>
        <taxon>Platyhelminthes</taxon>
        <taxon>Cestoda</taxon>
        <taxon>Eucestoda</taxon>
        <taxon>Cyclophyllidea</taxon>
        <taxon>Hymenolepididae</taxon>
        <taxon>Rodentolepis</taxon>
    </lineage>
</organism>
<evidence type="ECO:0000313" key="2">
    <source>
        <dbReference type="EMBL" id="VDN97090.1"/>
    </source>
</evidence>
<protein>
    <submittedName>
        <fullName evidence="4">Expressed conserved protein</fullName>
    </submittedName>
</protein>
<reference evidence="4" key="1">
    <citation type="submission" date="2017-02" db="UniProtKB">
        <authorList>
            <consortium name="WormBaseParasite"/>
        </authorList>
    </citation>
    <scope>IDENTIFICATION</scope>
</reference>
<name>A0A0R3T2Q0_RODNA</name>
<dbReference type="EMBL" id="UZAE01000452">
    <property type="protein sequence ID" value="VDN97090.1"/>
    <property type="molecule type" value="Genomic_DNA"/>
</dbReference>